<accession>A0A9P1W0K3</accession>
<sequence>MITASSYITDANALLATFGVHQVTRGVWAFTDIQKASQGYIHHSQQPAALAAYAAVNPTFAAGRFPGYTLTSLVDKVPSMDYAEYAALSLVCGADIPSFEGWDARAFIFGQAAWQIVEKYELQGCFERQSVRDPVPGDHYNMRPRGYNWGGDHEAIPDALKSMRKCYRAMTPVQQVMTLTVMHLYRQGKDKFFLTGGCPTKIMAADALHVLREQGALPDWAHLVTHYAGW</sequence>
<evidence type="ECO:0000313" key="2">
    <source>
        <dbReference type="Proteomes" id="UP000045039"/>
    </source>
</evidence>
<reference evidence="2" key="1">
    <citation type="submission" date="2015-06" db="EMBL/GenBank/DDBJ databases">
        <authorList>
            <person name="Radhakrishnan Rajesh"/>
            <person name="Underwood Anthony"/>
            <person name="Al-Shahib Ali"/>
        </authorList>
    </citation>
    <scope>NUCLEOTIDE SEQUENCE [LARGE SCALE GENOMIC DNA]</scope>
    <source>
        <strain evidence="2">P19_London_7_VIM_2_05_10</strain>
    </source>
</reference>
<dbReference type="Proteomes" id="UP000045039">
    <property type="component" value="Unassembled WGS sequence"/>
</dbReference>
<dbReference type="AlphaFoldDB" id="A0A9P1W0K3"/>
<protein>
    <submittedName>
        <fullName evidence="1">Uncharacterized protein</fullName>
    </submittedName>
</protein>
<gene>
    <name evidence="1" type="ORF">PAERUG_P19_London_7_VIM_2_05_10_05721</name>
</gene>
<dbReference type="RefSeq" id="WP_003149234.1">
    <property type="nucleotide sequence ID" value="NZ_CAADND010000443.1"/>
</dbReference>
<dbReference type="EMBL" id="CVVU01000245">
    <property type="protein sequence ID" value="CRP83334.1"/>
    <property type="molecule type" value="Genomic_DNA"/>
</dbReference>
<name>A0A9P1W0K3_PSEAI</name>
<evidence type="ECO:0000313" key="1">
    <source>
        <dbReference type="EMBL" id="CRP83334.1"/>
    </source>
</evidence>
<proteinExistence type="predicted"/>
<comment type="caution">
    <text evidence="1">The sequence shown here is derived from an EMBL/GenBank/DDBJ whole genome shotgun (WGS) entry which is preliminary data.</text>
</comment>
<organism evidence="1 2">
    <name type="scientific">Pseudomonas aeruginosa</name>
    <dbReference type="NCBI Taxonomy" id="287"/>
    <lineage>
        <taxon>Bacteria</taxon>
        <taxon>Pseudomonadati</taxon>
        <taxon>Pseudomonadota</taxon>
        <taxon>Gammaproteobacteria</taxon>
        <taxon>Pseudomonadales</taxon>
        <taxon>Pseudomonadaceae</taxon>
        <taxon>Pseudomonas</taxon>
    </lineage>
</organism>